<keyword evidence="1" id="KW-0547">Nucleotide-binding</keyword>
<organism evidence="6">
    <name type="scientific">marine sediment metagenome</name>
    <dbReference type="NCBI Taxonomy" id="412755"/>
    <lineage>
        <taxon>unclassified sequences</taxon>
        <taxon>metagenomes</taxon>
        <taxon>ecological metagenomes</taxon>
    </lineage>
</organism>
<dbReference type="InterPro" id="IPR003018">
    <property type="entry name" value="GAF"/>
</dbReference>
<dbReference type="PANTHER" id="PTHR32071:SF57">
    <property type="entry name" value="C4-DICARBOXYLATE TRANSPORT TRANSCRIPTIONAL REGULATORY PROTEIN DCTD"/>
    <property type="match status" value="1"/>
</dbReference>
<dbReference type="SUPFAM" id="SSF52540">
    <property type="entry name" value="P-loop containing nucleoside triphosphate hydrolases"/>
    <property type="match status" value="1"/>
</dbReference>
<evidence type="ECO:0000256" key="4">
    <source>
        <dbReference type="ARBA" id="ARBA00023163"/>
    </source>
</evidence>
<dbReference type="GO" id="GO:0003677">
    <property type="term" value="F:DNA binding"/>
    <property type="evidence" value="ECO:0007669"/>
    <property type="project" value="UniProtKB-KW"/>
</dbReference>
<reference evidence="6" key="1">
    <citation type="journal article" date="2014" name="Front. Microbiol.">
        <title>High frequency of phylogenetically diverse reductive dehalogenase-homologous genes in deep subseafloor sedimentary metagenomes.</title>
        <authorList>
            <person name="Kawai M."/>
            <person name="Futagami T."/>
            <person name="Toyoda A."/>
            <person name="Takaki Y."/>
            <person name="Nishi S."/>
            <person name="Hori S."/>
            <person name="Arai W."/>
            <person name="Tsubouchi T."/>
            <person name="Morono Y."/>
            <person name="Uchiyama I."/>
            <person name="Ito T."/>
            <person name="Fujiyama A."/>
            <person name="Inagaki F."/>
            <person name="Takami H."/>
        </authorList>
    </citation>
    <scope>NUCLEOTIDE SEQUENCE</scope>
    <source>
        <strain evidence="6">Expedition CK06-06</strain>
    </source>
</reference>
<evidence type="ECO:0000259" key="5">
    <source>
        <dbReference type="PROSITE" id="PS50045"/>
    </source>
</evidence>
<feature type="domain" description="Sigma-54 factor interaction" evidence="5">
    <location>
        <begin position="225"/>
        <end position="271"/>
    </location>
</feature>
<evidence type="ECO:0000256" key="1">
    <source>
        <dbReference type="ARBA" id="ARBA00022741"/>
    </source>
</evidence>
<protein>
    <recommendedName>
        <fullName evidence="5">Sigma-54 factor interaction domain-containing protein</fullName>
    </recommendedName>
</protein>
<evidence type="ECO:0000256" key="3">
    <source>
        <dbReference type="ARBA" id="ARBA00023015"/>
    </source>
</evidence>
<proteinExistence type="predicted"/>
<feature type="non-terminal residue" evidence="6">
    <location>
        <position position="1"/>
    </location>
</feature>
<sequence>SHEPPTITHRKGQTKFLEPAGGEGDDELGTPKVGRDATKLCRLAFQLAKSTDVISMASLALEGLFESTQVDAGAVLILPRSPRGEPVGDKLDIVASRTDSEYAYQRVSKFLTKTVLGEGEAVLARNVLGDSTLGTRDSQGEIHTTSVICAPIRHAGQALGLIHLYSTDPDRVTDPDDLEFTLAVADTVAVALENLSRRQELSENLDQIRDENVQLRERLGVQSEIVGSSPVMLEVVQQIARAAPSNATVLVRGESGVGKELVARAVHFSSP</sequence>
<name>X0UQ28_9ZZZZ</name>
<dbReference type="InterPro" id="IPR027417">
    <property type="entry name" value="P-loop_NTPase"/>
</dbReference>
<keyword evidence="2" id="KW-0067">ATP-binding</keyword>
<keyword evidence="4" id="KW-0804">Transcription</keyword>
<feature type="non-terminal residue" evidence="6">
    <location>
        <position position="271"/>
    </location>
</feature>
<dbReference type="PROSITE" id="PS50045">
    <property type="entry name" value="SIGMA54_INTERACT_4"/>
    <property type="match status" value="1"/>
</dbReference>
<keyword evidence="3" id="KW-0805">Transcription regulation</keyword>
<dbReference type="PANTHER" id="PTHR32071">
    <property type="entry name" value="TRANSCRIPTIONAL REGULATORY PROTEIN"/>
    <property type="match status" value="1"/>
</dbReference>
<dbReference type="Gene3D" id="3.40.50.300">
    <property type="entry name" value="P-loop containing nucleotide triphosphate hydrolases"/>
    <property type="match status" value="1"/>
</dbReference>
<dbReference type="AlphaFoldDB" id="X0UQ28"/>
<gene>
    <name evidence="6" type="ORF">S01H1_36178</name>
</gene>
<dbReference type="Pfam" id="PF00158">
    <property type="entry name" value="Sigma54_activat"/>
    <property type="match status" value="1"/>
</dbReference>
<dbReference type="Pfam" id="PF01590">
    <property type="entry name" value="GAF"/>
    <property type="match status" value="1"/>
</dbReference>
<dbReference type="SUPFAM" id="SSF55781">
    <property type="entry name" value="GAF domain-like"/>
    <property type="match status" value="1"/>
</dbReference>
<dbReference type="GO" id="GO:0005524">
    <property type="term" value="F:ATP binding"/>
    <property type="evidence" value="ECO:0007669"/>
    <property type="project" value="UniProtKB-KW"/>
</dbReference>
<evidence type="ECO:0000313" key="6">
    <source>
        <dbReference type="EMBL" id="GAG02398.1"/>
    </source>
</evidence>
<dbReference type="InterPro" id="IPR025662">
    <property type="entry name" value="Sigma_54_int_dom_ATP-bd_1"/>
</dbReference>
<evidence type="ECO:0000256" key="2">
    <source>
        <dbReference type="ARBA" id="ARBA00022840"/>
    </source>
</evidence>
<dbReference type="PROSITE" id="PS00675">
    <property type="entry name" value="SIGMA54_INTERACT_1"/>
    <property type="match status" value="1"/>
</dbReference>
<dbReference type="GO" id="GO:0006355">
    <property type="term" value="P:regulation of DNA-templated transcription"/>
    <property type="evidence" value="ECO:0007669"/>
    <property type="project" value="InterPro"/>
</dbReference>
<dbReference type="Gene3D" id="3.30.450.40">
    <property type="match status" value="1"/>
</dbReference>
<dbReference type="EMBL" id="BARS01022647">
    <property type="protein sequence ID" value="GAG02398.1"/>
    <property type="molecule type" value="Genomic_DNA"/>
</dbReference>
<comment type="caution">
    <text evidence="6">The sequence shown here is derived from an EMBL/GenBank/DDBJ whole genome shotgun (WGS) entry which is preliminary data.</text>
</comment>
<accession>X0UQ28</accession>
<dbReference type="InterPro" id="IPR002078">
    <property type="entry name" value="Sigma_54_int"/>
</dbReference>
<dbReference type="InterPro" id="IPR029016">
    <property type="entry name" value="GAF-like_dom_sf"/>
</dbReference>
<dbReference type="SMART" id="SM00065">
    <property type="entry name" value="GAF"/>
    <property type="match status" value="1"/>
</dbReference>